<dbReference type="InterPro" id="IPR050250">
    <property type="entry name" value="Macrolide_Exporter_MacB"/>
</dbReference>
<feature type="transmembrane region" description="Helical" evidence="7">
    <location>
        <begin position="369"/>
        <end position="389"/>
    </location>
</feature>
<dbReference type="PANTHER" id="PTHR30572:SF4">
    <property type="entry name" value="ABC TRANSPORTER PERMEASE YTRF"/>
    <property type="match status" value="1"/>
</dbReference>
<dbReference type="GO" id="GO:0022857">
    <property type="term" value="F:transmembrane transporter activity"/>
    <property type="evidence" value="ECO:0007669"/>
    <property type="project" value="TreeGrafter"/>
</dbReference>
<dbReference type="InterPro" id="IPR003838">
    <property type="entry name" value="ABC3_permease_C"/>
</dbReference>
<evidence type="ECO:0000313" key="10">
    <source>
        <dbReference type="EMBL" id="MCH4294753.1"/>
    </source>
</evidence>
<proteinExistence type="inferred from homology"/>
<dbReference type="InterPro" id="IPR025857">
    <property type="entry name" value="MacB_PCD"/>
</dbReference>
<evidence type="ECO:0000256" key="3">
    <source>
        <dbReference type="ARBA" id="ARBA00022692"/>
    </source>
</evidence>
<dbReference type="Pfam" id="PF12704">
    <property type="entry name" value="MacB_PCD"/>
    <property type="match status" value="1"/>
</dbReference>
<protein>
    <submittedName>
        <fullName evidence="10">ABC transporter permease</fullName>
    </submittedName>
</protein>
<comment type="subcellular location">
    <subcellularLocation>
        <location evidence="1">Cell membrane</location>
        <topology evidence="1">Multi-pass membrane protein</topology>
    </subcellularLocation>
</comment>
<dbReference type="Proteomes" id="UP001297581">
    <property type="component" value="Unassembled WGS sequence"/>
</dbReference>
<keyword evidence="2" id="KW-1003">Cell membrane</keyword>
<keyword evidence="3 7" id="KW-0812">Transmembrane</keyword>
<dbReference type="PANTHER" id="PTHR30572">
    <property type="entry name" value="MEMBRANE COMPONENT OF TRANSPORTER-RELATED"/>
    <property type="match status" value="1"/>
</dbReference>
<feature type="transmembrane region" description="Helical" evidence="7">
    <location>
        <begin position="326"/>
        <end position="349"/>
    </location>
</feature>
<dbReference type="EMBL" id="JAKUDL010000003">
    <property type="protein sequence ID" value="MCH4294753.1"/>
    <property type="molecule type" value="Genomic_DNA"/>
</dbReference>
<dbReference type="Pfam" id="PF02687">
    <property type="entry name" value="FtsX"/>
    <property type="match status" value="1"/>
</dbReference>
<sequence length="404" mass="44036">MTAIKPILSAMLRSRSAPILLLLQIILSVAIVANAAFIIHQRLGLMERSSGVAESEVLTFKLYNYGEGMDLMARSQRDMEILRGLPGVKAVAPANMLPLGSSGWMSGFNDGPDPETAKSLPGMAVYMGDEYLVDAFGLKLIEGRNFLPGRIAQGLDDTEVPREVLVTKTYAKEAFGDESPIGKRVYEGSKVFTIVGVVEKLQGAWVNNDDIENSVMVNVNMNGGGQFNTIVVRADAVDHSYLREAIKEALHKDDPRRVLFSFRSIAEYRERAYAQHAMMAFVLGAMIVLLLGITALGLSGMVMFNIERRTKQIGTRRALGATRGNILGWFLTENYLLLAAGALIGSLLAFELSRQLMAFFSLDALAWQYPAMTVALLFLVTTVAVIIPARKAAAISPSIATRSV</sequence>
<dbReference type="RefSeq" id="WP_240591059.1">
    <property type="nucleotide sequence ID" value="NZ_JAKUDL010000003.1"/>
</dbReference>
<evidence type="ECO:0000256" key="4">
    <source>
        <dbReference type="ARBA" id="ARBA00022989"/>
    </source>
</evidence>
<keyword evidence="4 7" id="KW-1133">Transmembrane helix</keyword>
<keyword evidence="5 7" id="KW-0472">Membrane</keyword>
<evidence type="ECO:0000259" key="9">
    <source>
        <dbReference type="Pfam" id="PF12704"/>
    </source>
</evidence>
<keyword evidence="11" id="KW-1185">Reference proteome</keyword>
<comment type="caution">
    <text evidence="10">The sequence shown here is derived from an EMBL/GenBank/DDBJ whole genome shotgun (WGS) entry which is preliminary data.</text>
</comment>
<evidence type="ECO:0000256" key="7">
    <source>
        <dbReference type="SAM" id="Phobius"/>
    </source>
</evidence>
<evidence type="ECO:0000256" key="5">
    <source>
        <dbReference type="ARBA" id="ARBA00023136"/>
    </source>
</evidence>
<feature type="domain" description="MacB-like periplasmic core" evidence="9">
    <location>
        <begin position="73"/>
        <end position="247"/>
    </location>
</feature>
<gene>
    <name evidence="10" type="ORF">MJ923_10615</name>
</gene>
<evidence type="ECO:0000256" key="2">
    <source>
        <dbReference type="ARBA" id="ARBA00022475"/>
    </source>
</evidence>
<evidence type="ECO:0000313" key="11">
    <source>
        <dbReference type="Proteomes" id="UP001297581"/>
    </source>
</evidence>
<evidence type="ECO:0000256" key="6">
    <source>
        <dbReference type="ARBA" id="ARBA00038076"/>
    </source>
</evidence>
<comment type="similarity">
    <text evidence="6">Belongs to the ABC-4 integral membrane protein family.</text>
</comment>
<reference evidence="10 11" key="1">
    <citation type="submission" date="2022-02" db="EMBL/GenBank/DDBJ databases">
        <title>The genome sequence of Shewanella sp. 3B26.</title>
        <authorList>
            <person name="Du J."/>
        </authorList>
    </citation>
    <scope>NUCLEOTIDE SEQUENCE [LARGE SCALE GENOMIC DNA]</scope>
    <source>
        <strain evidence="10 11">3B26</strain>
    </source>
</reference>
<feature type="transmembrane region" description="Helical" evidence="7">
    <location>
        <begin position="278"/>
        <end position="306"/>
    </location>
</feature>
<evidence type="ECO:0000259" key="8">
    <source>
        <dbReference type="Pfam" id="PF02687"/>
    </source>
</evidence>
<evidence type="ECO:0000256" key="1">
    <source>
        <dbReference type="ARBA" id="ARBA00004651"/>
    </source>
</evidence>
<name>A0AAJ1F0T8_9GAMM</name>
<organism evidence="10 11">
    <name type="scientific">Shewanella zhuhaiensis</name>
    <dbReference type="NCBI Taxonomy" id="2919576"/>
    <lineage>
        <taxon>Bacteria</taxon>
        <taxon>Pseudomonadati</taxon>
        <taxon>Pseudomonadota</taxon>
        <taxon>Gammaproteobacteria</taxon>
        <taxon>Alteromonadales</taxon>
        <taxon>Shewanellaceae</taxon>
        <taxon>Shewanella</taxon>
    </lineage>
</organism>
<dbReference type="AlphaFoldDB" id="A0AAJ1F0T8"/>
<accession>A0AAJ1F0T8</accession>
<feature type="domain" description="ABC3 transporter permease C-terminal" evidence="8">
    <location>
        <begin position="285"/>
        <end position="397"/>
    </location>
</feature>
<dbReference type="GO" id="GO:0005886">
    <property type="term" value="C:plasma membrane"/>
    <property type="evidence" value="ECO:0007669"/>
    <property type="project" value="UniProtKB-SubCell"/>
</dbReference>